<comment type="catalytic activity">
    <reaction evidence="8 9">
        <text>hydroxymethylbilane = uroporphyrinogen III + H2O</text>
        <dbReference type="Rhea" id="RHEA:18965"/>
        <dbReference type="ChEBI" id="CHEBI:15377"/>
        <dbReference type="ChEBI" id="CHEBI:57308"/>
        <dbReference type="ChEBI" id="CHEBI:57845"/>
        <dbReference type="EC" id="4.2.1.75"/>
    </reaction>
</comment>
<proteinExistence type="inferred from homology"/>
<evidence type="ECO:0000256" key="2">
    <source>
        <dbReference type="ARBA" id="ARBA00008133"/>
    </source>
</evidence>
<evidence type="ECO:0000256" key="3">
    <source>
        <dbReference type="ARBA" id="ARBA00013109"/>
    </source>
</evidence>
<dbReference type="CDD" id="cd06578">
    <property type="entry name" value="HemD"/>
    <property type="match status" value="1"/>
</dbReference>
<organism evidence="11 12">
    <name type="scientific">Tianweitania sediminis</name>
    <dbReference type="NCBI Taxonomy" id="1502156"/>
    <lineage>
        <taxon>Bacteria</taxon>
        <taxon>Pseudomonadati</taxon>
        <taxon>Pseudomonadota</taxon>
        <taxon>Alphaproteobacteria</taxon>
        <taxon>Hyphomicrobiales</taxon>
        <taxon>Phyllobacteriaceae</taxon>
        <taxon>Tianweitania</taxon>
    </lineage>
</organism>
<protein>
    <recommendedName>
        <fullName evidence="7 9">Uroporphyrinogen-III synthase</fullName>
        <ecNumber evidence="3 9">4.2.1.75</ecNumber>
    </recommendedName>
</protein>
<evidence type="ECO:0000256" key="8">
    <source>
        <dbReference type="ARBA" id="ARBA00048617"/>
    </source>
</evidence>
<dbReference type="GO" id="GO:0006780">
    <property type="term" value="P:uroporphyrinogen III biosynthetic process"/>
    <property type="evidence" value="ECO:0007669"/>
    <property type="project" value="UniProtKB-UniRule"/>
</dbReference>
<accession>A0A8J7UFX7</accession>
<keyword evidence="4 9" id="KW-0456">Lyase</keyword>
<evidence type="ECO:0000256" key="6">
    <source>
        <dbReference type="ARBA" id="ARBA00037589"/>
    </source>
</evidence>
<dbReference type="SUPFAM" id="SSF69618">
    <property type="entry name" value="HemD-like"/>
    <property type="match status" value="1"/>
</dbReference>
<name>A0A8J7UFX7_9HYPH</name>
<dbReference type="InterPro" id="IPR039793">
    <property type="entry name" value="UROS/Hem4"/>
</dbReference>
<comment type="pathway">
    <text evidence="1 9">Porphyrin-containing compound metabolism; protoporphyrin-IX biosynthesis; coproporphyrinogen-III from 5-aminolevulinate: step 3/4.</text>
</comment>
<dbReference type="GO" id="GO:0004852">
    <property type="term" value="F:uroporphyrinogen-III synthase activity"/>
    <property type="evidence" value="ECO:0007669"/>
    <property type="project" value="UniProtKB-UniRule"/>
</dbReference>
<comment type="similarity">
    <text evidence="2 9">Belongs to the uroporphyrinogen-III synthase family.</text>
</comment>
<dbReference type="GO" id="GO:0006782">
    <property type="term" value="P:protoporphyrinogen IX biosynthetic process"/>
    <property type="evidence" value="ECO:0007669"/>
    <property type="project" value="UniProtKB-UniRule"/>
</dbReference>
<keyword evidence="12" id="KW-1185">Reference proteome</keyword>
<dbReference type="EC" id="4.2.1.75" evidence="3 9"/>
<comment type="function">
    <text evidence="6 9">Catalyzes cyclization of the linear tetrapyrrole, hydroxymethylbilane, to the macrocyclic uroporphyrinogen III.</text>
</comment>
<reference evidence="11" key="1">
    <citation type="submission" date="2021-03" db="EMBL/GenBank/DDBJ databases">
        <title>Genome sequencing and assembly of Tianweitania sediminis.</title>
        <authorList>
            <person name="Chhetri G."/>
        </authorList>
    </citation>
    <scope>NUCLEOTIDE SEQUENCE</scope>
    <source>
        <strain evidence="11">Z8</strain>
    </source>
</reference>
<sequence>MARVLVTRPEPGASRTAALLKQRGFAPLVLPLTEIFPVDGFIPDHPFHAVAVTSANAARMMESSNIAKLRHAPCYAVGAQTAAACRDAGFSHVLQEGGTADALADRLIKDMPAGAGILYLCGSPRKPVLETRLRAAQCHVEAVEVYRTHRLIPAEACRGRLAETGFDAALLYSAEGARALLALLADLPAQSFSGARFICLSADVAAVLPREWQVFAAIQPVEEELLAVLQAQFLPENR</sequence>
<dbReference type="Pfam" id="PF02602">
    <property type="entry name" value="HEM4"/>
    <property type="match status" value="1"/>
</dbReference>
<evidence type="ECO:0000313" key="12">
    <source>
        <dbReference type="Proteomes" id="UP000666240"/>
    </source>
</evidence>
<dbReference type="InterPro" id="IPR003754">
    <property type="entry name" value="4pyrrol_synth_uPrphyn_synth"/>
</dbReference>
<gene>
    <name evidence="11" type="ORF">J5Y06_02735</name>
</gene>
<keyword evidence="5 9" id="KW-0627">Porphyrin biosynthesis</keyword>
<evidence type="ECO:0000256" key="7">
    <source>
        <dbReference type="ARBA" id="ARBA00040167"/>
    </source>
</evidence>
<dbReference type="InterPro" id="IPR036108">
    <property type="entry name" value="4pyrrol_syn_uPrphyn_synt_sf"/>
</dbReference>
<evidence type="ECO:0000256" key="1">
    <source>
        <dbReference type="ARBA" id="ARBA00004772"/>
    </source>
</evidence>
<dbReference type="Proteomes" id="UP000666240">
    <property type="component" value="Unassembled WGS sequence"/>
</dbReference>
<comment type="caution">
    <text evidence="11">The sequence shown here is derived from an EMBL/GenBank/DDBJ whole genome shotgun (WGS) entry which is preliminary data.</text>
</comment>
<evidence type="ECO:0000256" key="4">
    <source>
        <dbReference type="ARBA" id="ARBA00023239"/>
    </source>
</evidence>
<dbReference type="PANTHER" id="PTHR38042">
    <property type="entry name" value="UROPORPHYRINOGEN-III SYNTHASE, CHLOROPLASTIC"/>
    <property type="match status" value="1"/>
</dbReference>
<dbReference type="PANTHER" id="PTHR38042:SF1">
    <property type="entry name" value="UROPORPHYRINOGEN-III SYNTHASE, CHLOROPLASTIC"/>
    <property type="match status" value="1"/>
</dbReference>
<evidence type="ECO:0000256" key="5">
    <source>
        <dbReference type="ARBA" id="ARBA00023244"/>
    </source>
</evidence>
<evidence type="ECO:0000259" key="10">
    <source>
        <dbReference type="Pfam" id="PF02602"/>
    </source>
</evidence>
<evidence type="ECO:0000313" key="11">
    <source>
        <dbReference type="EMBL" id="MBP0437569.1"/>
    </source>
</evidence>
<dbReference type="EMBL" id="JAGIYY010000001">
    <property type="protein sequence ID" value="MBP0437569.1"/>
    <property type="molecule type" value="Genomic_DNA"/>
</dbReference>
<evidence type="ECO:0000256" key="9">
    <source>
        <dbReference type="RuleBase" id="RU366031"/>
    </source>
</evidence>
<feature type="domain" description="Tetrapyrrole biosynthesis uroporphyrinogen III synthase" evidence="10">
    <location>
        <begin position="15"/>
        <end position="210"/>
    </location>
</feature>
<dbReference type="Gene3D" id="3.40.50.10090">
    <property type="match status" value="2"/>
</dbReference>
<dbReference type="AlphaFoldDB" id="A0A8J7UFX7"/>